<evidence type="ECO:0000259" key="2">
    <source>
        <dbReference type="Pfam" id="PF13439"/>
    </source>
</evidence>
<dbReference type="Proteomes" id="UP000003844">
    <property type="component" value="Unassembled WGS sequence"/>
</dbReference>
<sequence length="363" mass="40986">MRILQIIQQKQYRGAEIFACQLSSHLMNLGNEVEIVSIYDGDALLPFKNEIPTLSNQDSNRYLDLQGWKKLADIIEGFKPDIIQANAADTLKYAVFSKLIYRWKAPIVYRNASTTSYYIKNHFSKFINSFLLFNVDRVISVSHASKRDLNKVFPFTKNKTVVVPIGIDPIKTAETAIAFSPRRSNIIHVGSFTREKNHKGLLSIFKKLTTLNQNYFLHLIGEGPLRNVMEEEVHQLDLIDSVKFYEGVRNPLPYISAADILVLPSNIEGLPAVLLEAMFCKTPVVAYNVGGISEIVSSQTGSLIEKDDEDNFVNAVLKTLGNPDFEQIETAHKMVIKDYMNKEIAKKFVEVYEAVAPQPPKGE</sequence>
<accession>H2BRS9</accession>
<dbReference type="SUPFAM" id="SSF53756">
    <property type="entry name" value="UDP-Glycosyltransferase/glycogen phosphorylase"/>
    <property type="match status" value="1"/>
</dbReference>
<reference evidence="4" key="1">
    <citation type="journal article" date="2012" name="Stand. Genomic Sci.">
        <title>Genome sequence of the Antarctic rhodopsins-containing flavobacterium Gillisia limnaea type strain (R-8282(T)).</title>
        <authorList>
            <person name="Riedel T."/>
            <person name="Held B."/>
            <person name="Nolan M."/>
            <person name="Lucas S."/>
            <person name="Lapidus A."/>
            <person name="Tice H."/>
            <person name="Del Rio T.G."/>
            <person name="Cheng J.F."/>
            <person name="Han C."/>
            <person name="Tapia R."/>
            <person name="Goodwin L.A."/>
            <person name="Pitluck S."/>
            <person name="Liolios K."/>
            <person name="Mavromatis K."/>
            <person name="Pagani I."/>
            <person name="Ivanova N."/>
            <person name="Mikhailova N."/>
            <person name="Pati A."/>
            <person name="Chen A."/>
            <person name="Palaniappan K."/>
            <person name="Land M."/>
            <person name="Rohde M."/>
            <person name="Tindall B.J."/>
            <person name="Detter J.C."/>
            <person name="Goker M."/>
            <person name="Bristow J."/>
            <person name="Eisen J.A."/>
            <person name="Markowitz V."/>
            <person name="Hugenholtz P."/>
            <person name="Kyrpides N.C."/>
            <person name="Klenk H.P."/>
            <person name="Woyke T."/>
        </authorList>
    </citation>
    <scope>NUCLEOTIDE SEQUENCE [LARGE SCALE GENOMIC DNA]</scope>
    <source>
        <strain evidence="4">DSM 15749 / LMG 21470 / R-8282</strain>
    </source>
</reference>
<feature type="domain" description="Glycosyltransferase subfamily 4-like N-terminal" evidence="2">
    <location>
        <begin position="13"/>
        <end position="169"/>
    </location>
</feature>
<dbReference type="CDD" id="cd03811">
    <property type="entry name" value="GT4_GT28_WabH-like"/>
    <property type="match status" value="1"/>
</dbReference>
<dbReference type="OrthoDB" id="1522162at2"/>
<keyword evidence="3" id="KW-0808">Transferase</keyword>
<dbReference type="Pfam" id="PF13439">
    <property type="entry name" value="Glyco_transf_4"/>
    <property type="match status" value="1"/>
</dbReference>
<dbReference type="PANTHER" id="PTHR12526:SF637">
    <property type="entry name" value="GLYCOSYLTRANSFERASE EPSF-RELATED"/>
    <property type="match status" value="1"/>
</dbReference>
<dbReference type="RefSeq" id="WP_006987716.1">
    <property type="nucleotide sequence ID" value="NZ_JH594606.1"/>
</dbReference>
<evidence type="ECO:0000313" key="3">
    <source>
        <dbReference type="EMBL" id="EHQ01394.1"/>
    </source>
</evidence>
<dbReference type="InterPro" id="IPR028098">
    <property type="entry name" value="Glyco_trans_4-like_N"/>
</dbReference>
<organism evidence="3 4">
    <name type="scientific">Gillisia limnaea (strain DSM 15749 / LMG 21470 / R-8282)</name>
    <dbReference type="NCBI Taxonomy" id="865937"/>
    <lineage>
        <taxon>Bacteria</taxon>
        <taxon>Pseudomonadati</taxon>
        <taxon>Bacteroidota</taxon>
        <taxon>Flavobacteriia</taxon>
        <taxon>Flavobacteriales</taxon>
        <taxon>Flavobacteriaceae</taxon>
        <taxon>Gillisia</taxon>
    </lineage>
</organism>
<dbReference type="AlphaFoldDB" id="H2BRS9"/>
<dbReference type="PANTHER" id="PTHR12526">
    <property type="entry name" value="GLYCOSYLTRANSFERASE"/>
    <property type="match status" value="1"/>
</dbReference>
<dbReference type="Gene3D" id="3.40.50.2000">
    <property type="entry name" value="Glycogen Phosphorylase B"/>
    <property type="match status" value="2"/>
</dbReference>
<dbReference type="eggNOG" id="COG0438">
    <property type="taxonomic scope" value="Bacteria"/>
</dbReference>
<dbReference type="Pfam" id="PF00534">
    <property type="entry name" value="Glycos_transf_1"/>
    <property type="match status" value="1"/>
</dbReference>
<dbReference type="STRING" id="865937.Gilli_0683"/>
<name>H2BRS9_GILLR</name>
<dbReference type="InterPro" id="IPR001296">
    <property type="entry name" value="Glyco_trans_1"/>
</dbReference>
<evidence type="ECO:0000313" key="4">
    <source>
        <dbReference type="Proteomes" id="UP000003844"/>
    </source>
</evidence>
<proteinExistence type="predicted"/>
<evidence type="ECO:0000259" key="1">
    <source>
        <dbReference type="Pfam" id="PF00534"/>
    </source>
</evidence>
<gene>
    <name evidence="3" type="ORF">Gilli_0683</name>
</gene>
<feature type="domain" description="Glycosyl transferase family 1" evidence="1">
    <location>
        <begin position="184"/>
        <end position="332"/>
    </location>
</feature>
<dbReference type="EMBL" id="JH594606">
    <property type="protein sequence ID" value="EHQ01394.1"/>
    <property type="molecule type" value="Genomic_DNA"/>
</dbReference>
<protein>
    <submittedName>
        <fullName evidence="3">Glycosyl transferase group 1</fullName>
    </submittedName>
</protein>
<keyword evidence="4" id="KW-1185">Reference proteome</keyword>
<dbReference type="HOGENOM" id="CLU_009583_0_0_10"/>
<dbReference type="GO" id="GO:0016757">
    <property type="term" value="F:glycosyltransferase activity"/>
    <property type="evidence" value="ECO:0007669"/>
    <property type="project" value="InterPro"/>
</dbReference>